<dbReference type="AlphaFoldDB" id="A0A9W9AAR4"/>
<feature type="compositionally biased region" description="Basic and acidic residues" evidence="1">
    <location>
        <begin position="33"/>
        <end position="43"/>
    </location>
</feature>
<feature type="region of interest" description="Disordered" evidence="1">
    <location>
        <begin position="33"/>
        <end position="60"/>
    </location>
</feature>
<reference evidence="2" key="1">
    <citation type="submission" date="2022-08" db="EMBL/GenBank/DDBJ databases">
        <authorList>
            <consortium name="DOE Joint Genome Institute"/>
            <person name="Min B."/>
            <person name="Riley R."/>
            <person name="Sierra-Patev S."/>
            <person name="Naranjo-Ortiz M."/>
            <person name="Looney B."/>
            <person name="Konkel Z."/>
            <person name="Slot J.C."/>
            <person name="Sakamoto Y."/>
            <person name="Steenwyk J.L."/>
            <person name="Rokas A."/>
            <person name="Carro J."/>
            <person name="Camarero S."/>
            <person name="Ferreira P."/>
            <person name="Molpeceres G."/>
            <person name="Ruiz-Duenas F.J."/>
            <person name="Serrano A."/>
            <person name="Henrissat B."/>
            <person name="Drula E."/>
            <person name="Hughes K.W."/>
            <person name="Mata J.L."/>
            <person name="Ishikawa N.K."/>
            <person name="Vargas-Isla R."/>
            <person name="Ushijima S."/>
            <person name="Smith C.A."/>
            <person name="Ahrendt S."/>
            <person name="Andreopoulos W."/>
            <person name="He G."/>
            <person name="Labutti K."/>
            <person name="Lipzen A."/>
            <person name="Ng V."/>
            <person name="Sandor L."/>
            <person name="Barry K."/>
            <person name="Martinez A.T."/>
            <person name="Xiao Y."/>
            <person name="Gibbons J.G."/>
            <person name="Terashima K."/>
            <person name="Hibbett D.S."/>
            <person name="Grigoriev I.V."/>
        </authorList>
    </citation>
    <scope>NUCLEOTIDE SEQUENCE</scope>
    <source>
        <strain evidence="2">Sp2 HRB7682 ss15</strain>
    </source>
</reference>
<accession>A0A9W9AAR4</accession>
<comment type="caution">
    <text evidence="2">The sequence shown here is derived from an EMBL/GenBank/DDBJ whole genome shotgun (WGS) entry which is preliminary data.</text>
</comment>
<evidence type="ECO:0000313" key="2">
    <source>
        <dbReference type="EMBL" id="KAJ4477765.1"/>
    </source>
</evidence>
<dbReference type="Proteomes" id="UP001150238">
    <property type="component" value="Unassembled WGS sequence"/>
</dbReference>
<evidence type="ECO:0000256" key="1">
    <source>
        <dbReference type="SAM" id="MobiDB-lite"/>
    </source>
</evidence>
<proteinExistence type="predicted"/>
<evidence type="ECO:0000313" key="3">
    <source>
        <dbReference type="Proteomes" id="UP001150238"/>
    </source>
</evidence>
<gene>
    <name evidence="2" type="ORF">C8J55DRAFT_515494</name>
</gene>
<reference evidence="2" key="2">
    <citation type="journal article" date="2023" name="Proc. Natl. Acad. Sci. U.S.A.">
        <title>A global phylogenomic analysis of the shiitake genus Lentinula.</title>
        <authorList>
            <person name="Sierra-Patev S."/>
            <person name="Min B."/>
            <person name="Naranjo-Ortiz M."/>
            <person name="Looney B."/>
            <person name="Konkel Z."/>
            <person name="Slot J.C."/>
            <person name="Sakamoto Y."/>
            <person name="Steenwyk J.L."/>
            <person name="Rokas A."/>
            <person name="Carro J."/>
            <person name="Camarero S."/>
            <person name="Ferreira P."/>
            <person name="Molpeceres G."/>
            <person name="Ruiz-Duenas F.J."/>
            <person name="Serrano A."/>
            <person name="Henrissat B."/>
            <person name="Drula E."/>
            <person name="Hughes K.W."/>
            <person name="Mata J.L."/>
            <person name="Ishikawa N.K."/>
            <person name="Vargas-Isla R."/>
            <person name="Ushijima S."/>
            <person name="Smith C.A."/>
            <person name="Donoghue J."/>
            <person name="Ahrendt S."/>
            <person name="Andreopoulos W."/>
            <person name="He G."/>
            <person name="LaButti K."/>
            <person name="Lipzen A."/>
            <person name="Ng V."/>
            <person name="Riley R."/>
            <person name="Sandor L."/>
            <person name="Barry K."/>
            <person name="Martinez A.T."/>
            <person name="Xiao Y."/>
            <person name="Gibbons J.G."/>
            <person name="Terashima K."/>
            <person name="Grigoriev I.V."/>
            <person name="Hibbett D."/>
        </authorList>
    </citation>
    <scope>NUCLEOTIDE SEQUENCE</scope>
    <source>
        <strain evidence="2">Sp2 HRB7682 ss15</strain>
    </source>
</reference>
<name>A0A9W9AAR4_9AGAR</name>
<dbReference type="EMBL" id="JANVFS010000018">
    <property type="protein sequence ID" value="KAJ4477765.1"/>
    <property type="molecule type" value="Genomic_DNA"/>
</dbReference>
<organism evidence="2 3">
    <name type="scientific">Lentinula lateritia</name>
    <dbReference type="NCBI Taxonomy" id="40482"/>
    <lineage>
        <taxon>Eukaryota</taxon>
        <taxon>Fungi</taxon>
        <taxon>Dikarya</taxon>
        <taxon>Basidiomycota</taxon>
        <taxon>Agaricomycotina</taxon>
        <taxon>Agaricomycetes</taxon>
        <taxon>Agaricomycetidae</taxon>
        <taxon>Agaricales</taxon>
        <taxon>Marasmiineae</taxon>
        <taxon>Omphalotaceae</taxon>
        <taxon>Lentinula</taxon>
    </lineage>
</organism>
<sequence length="60" mass="7108">MAFMMLRIEKSSFRRRSYRNSVLTYIGSCRRRDSSLTKEDSMKPSRRLLSPDIQHLPNGM</sequence>
<protein>
    <submittedName>
        <fullName evidence="2">Uncharacterized protein</fullName>
    </submittedName>
</protein>